<comment type="subunit">
    <text evidence="4">Homodimer. Interacts with PriA and DnaT. Component of the replication restart primosome. Primosome assembly occurs via a 'hand-off' mechanism. PriA binds to replication forks, subsequently PriB then DnaT bind; DnaT then displaces ssDNA to generate the helicase loading substrate.</text>
</comment>
<gene>
    <name evidence="4" type="primary">priB</name>
    <name evidence="5" type="ORF">C2869_19910</name>
</gene>
<sequence>MNDNSLVISGFVCKQPAITTSPAGIVHCQFVLEHESEQIEAGLPRRVWCRIKVVASGEEFISQTNNLQSGHRVQVHGFITRVESKNGLAQLVLHARQINRFD</sequence>
<dbReference type="NCBIfam" id="TIGR04418">
    <property type="entry name" value="PriB_gamma"/>
    <property type="match status" value="1"/>
</dbReference>
<dbReference type="InterPro" id="IPR000424">
    <property type="entry name" value="Primosome_PriB/ssb"/>
</dbReference>
<dbReference type="SUPFAM" id="SSF50249">
    <property type="entry name" value="Nucleic acid-binding proteins"/>
    <property type="match status" value="1"/>
</dbReference>
<keyword evidence="3 4" id="KW-0238">DNA-binding</keyword>
<comment type="function">
    <text evidence="4">Involved in the restart of stalled replication forks, which reloads the replicative helicase on sites other than the origin of replication; the PriA-PriB pathway is the major replication restart pathway. During primosome assembly it facilitates complex formation between PriA and DnaT on DNA; stabilizes PriA on DNA. Stimulates the DNA unwinding activity of PriA helicase.</text>
</comment>
<name>A0A2S0VWD1_9ALTE</name>
<proteinExistence type="inferred from homology"/>
<reference evidence="5 6" key="1">
    <citation type="submission" date="2018-01" db="EMBL/GenBank/DDBJ databases">
        <title>Genome sequence of a Cantenovulum-like bacteria.</title>
        <authorList>
            <person name="Tan W.R."/>
            <person name="Lau N.-S."/>
            <person name="Go F."/>
            <person name="Amirul A.-A.A."/>
        </authorList>
    </citation>
    <scope>NUCLEOTIDE SEQUENCE [LARGE SCALE GENOMIC DNA]</scope>
    <source>
        <strain evidence="5 6">CCB-QB4</strain>
    </source>
</reference>
<evidence type="ECO:0000256" key="3">
    <source>
        <dbReference type="ARBA" id="ARBA00023125"/>
    </source>
</evidence>
<protein>
    <recommendedName>
        <fullName evidence="4">Replication restart protein PriB</fullName>
    </recommendedName>
</protein>
<dbReference type="Proteomes" id="UP000244441">
    <property type="component" value="Chromosome"/>
</dbReference>
<keyword evidence="6" id="KW-1185">Reference proteome</keyword>
<dbReference type="HAMAP" id="MF_00720">
    <property type="entry name" value="PriB"/>
    <property type="match status" value="1"/>
</dbReference>
<dbReference type="InterPro" id="IPR012340">
    <property type="entry name" value="NA-bd_OB-fold"/>
</dbReference>
<evidence type="ECO:0000256" key="2">
    <source>
        <dbReference type="ARBA" id="ARBA00022705"/>
    </source>
</evidence>
<dbReference type="InterPro" id="IPR023646">
    <property type="entry name" value="Prisomal_replication_PriB"/>
</dbReference>
<keyword evidence="1 4" id="KW-0639">Primosome</keyword>
<dbReference type="KEGG" id="cate:C2869_19910"/>
<dbReference type="AlphaFoldDB" id="A0A2S0VWD1"/>
<dbReference type="Pfam" id="PF22657">
    <property type="entry name" value="SSB_1"/>
    <property type="match status" value="1"/>
</dbReference>
<accession>A0A2S0VWD1</accession>
<dbReference type="GO" id="GO:0006269">
    <property type="term" value="P:DNA replication, synthesis of primer"/>
    <property type="evidence" value="ECO:0007669"/>
    <property type="project" value="UniProtKB-KW"/>
</dbReference>
<evidence type="ECO:0000256" key="4">
    <source>
        <dbReference type="HAMAP-Rule" id="MF_00720"/>
    </source>
</evidence>
<dbReference type="RefSeq" id="WP_108604581.1">
    <property type="nucleotide sequence ID" value="NZ_CP026604.1"/>
</dbReference>
<dbReference type="GO" id="GO:1990077">
    <property type="term" value="C:primosome complex"/>
    <property type="evidence" value="ECO:0007669"/>
    <property type="project" value="UniProtKB-UniRule"/>
</dbReference>
<evidence type="ECO:0000256" key="1">
    <source>
        <dbReference type="ARBA" id="ARBA00022515"/>
    </source>
</evidence>
<dbReference type="GO" id="GO:0003697">
    <property type="term" value="F:single-stranded DNA binding"/>
    <property type="evidence" value="ECO:0007669"/>
    <property type="project" value="UniProtKB-UniRule"/>
</dbReference>
<evidence type="ECO:0000313" key="5">
    <source>
        <dbReference type="EMBL" id="AWB68526.1"/>
    </source>
</evidence>
<evidence type="ECO:0000313" key="6">
    <source>
        <dbReference type="Proteomes" id="UP000244441"/>
    </source>
</evidence>
<dbReference type="PIRSF" id="PIRSF003135">
    <property type="entry name" value="Primosomal_n"/>
    <property type="match status" value="1"/>
</dbReference>
<dbReference type="PROSITE" id="PS50935">
    <property type="entry name" value="SSB"/>
    <property type="match status" value="1"/>
</dbReference>
<keyword evidence="2 4" id="KW-0235">DNA replication</keyword>
<comment type="similarity">
    <text evidence="4">Belongs to the PriB family.</text>
</comment>
<dbReference type="EMBL" id="CP026604">
    <property type="protein sequence ID" value="AWB68526.1"/>
    <property type="molecule type" value="Genomic_DNA"/>
</dbReference>
<dbReference type="OrthoDB" id="9180733at2"/>
<organism evidence="5 6">
    <name type="scientific">Saccharobesus litoralis</name>
    <dbReference type="NCBI Taxonomy" id="2172099"/>
    <lineage>
        <taxon>Bacteria</taxon>
        <taxon>Pseudomonadati</taxon>
        <taxon>Pseudomonadota</taxon>
        <taxon>Gammaproteobacteria</taxon>
        <taxon>Alteromonadales</taxon>
        <taxon>Alteromonadaceae</taxon>
        <taxon>Saccharobesus</taxon>
    </lineage>
</organism>
<dbReference type="Gene3D" id="2.40.50.140">
    <property type="entry name" value="Nucleic acid-binding proteins"/>
    <property type="match status" value="1"/>
</dbReference>